<evidence type="ECO:0000256" key="1">
    <source>
        <dbReference type="ARBA" id="ARBA00001946"/>
    </source>
</evidence>
<gene>
    <name evidence="4" type="ORF">RHGRI_030872</name>
</gene>
<accession>A0AAV6I661</accession>
<comment type="caution">
    <text evidence="4">The sequence shown here is derived from an EMBL/GenBank/DDBJ whole genome shotgun (WGS) entry which is preliminary data.</text>
</comment>
<dbReference type="EMBL" id="JACTNZ010000011">
    <property type="protein sequence ID" value="KAG5524013.1"/>
    <property type="molecule type" value="Genomic_DNA"/>
</dbReference>
<dbReference type="InterPro" id="IPR036412">
    <property type="entry name" value="HAD-like_sf"/>
</dbReference>
<dbReference type="GO" id="GO:0003824">
    <property type="term" value="F:catalytic activity"/>
    <property type="evidence" value="ECO:0007669"/>
    <property type="project" value="UniProtKB-ARBA"/>
</dbReference>
<dbReference type="InterPro" id="IPR041492">
    <property type="entry name" value="HAD_2"/>
</dbReference>
<dbReference type="SUPFAM" id="SSF56784">
    <property type="entry name" value="HAD-like"/>
    <property type="match status" value="1"/>
</dbReference>
<dbReference type="InterPro" id="IPR023214">
    <property type="entry name" value="HAD_sf"/>
</dbReference>
<evidence type="ECO:0000256" key="2">
    <source>
        <dbReference type="ARBA" id="ARBA00022723"/>
    </source>
</evidence>
<sequence>MTLSSGENSADSTSPLSRLAPLEAILFDVDGTLCDSDPIHYQAYQEMLPEIDFNGGVPITEEFYAEFISGKHNEDMATFFFPHEHQRGLKFTAEKEAMFRRLAKDKLKPVNGLYKLKKWVEDRGLKRAAVTNAPRENAELMISALGLSEFFEYVDSISGIKAGVAAVMPVVGLTTGSLEHLLMEAKPAFLIKDF</sequence>
<dbReference type="InterPro" id="IPR023198">
    <property type="entry name" value="PGP-like_dom2"/>
</dbReference>
<dbReference type="Gene3D" id="1.10.150.240">
    <property type="entry name" value="Putative phosphatase, domain 2"/>
    <property type="match status" value="1"/>
</dbReference>
<keyword evidence="2" id="KW-0479">Metal-binding</keyword>
<dbReference type="InterPro" id="IPR051600">
    <property type="entry name" value="Beta-PGM-like"/>
</dbReference>
<proteinExistence type="predicted"/>
<dbReference type="GO" id="GO:0046872">
    <property type="term" value="F:metal ion binding"/>
    <property type="evidence" value="ECO:0007669"/>
    <property type="project" value="UniProtKB-KW"/>
</dbReference>
<keyword evidence="5" id="KW-1185">Reference proteome</keyword>
<dbReference type="AlphaFoldDB" id="A0AAV6I661"/>
<dbReference type="Gene3D" id="3.40.50.1000">
    <property type="entry name" value="HAD superfamily/HAD-like"/>
    <property type="match status" value="2"/>
</dbReference>
<organism evidence="4 5">
    <name type="scientific">Rhododendron griersonianum</name>
    <dbReference type="NCBI Taxonomy" id="479676"/>
    <lineage>
        <taxon>Eukaryota</taxon>
        <taxon>Viridiplantae</taxon>
        <taxon>Streptophyta</taxon>
        <taxon>Embryophyta</taxon>
        <taxon>Tracheophyta</taxon>
        <taxon>Spermatophyta</taxon>
        <taxon>Magnoliopsida</taxon>
        <taxon>eudicotyledons</taxon>
        <taxon>Gunneridae</taxon>
        <taxon>Pentapetalae</taxon>
        <taxon>asterids</taxon>
        <taxon>Ericales</taxon>
        <taxon>Ericaceae</taxon>
        <taxon>Ericoideae</taxon>
        <taxon>Rhodoreae</taxon>
        <taxon>Rhododendron</taxon>
    </lineage>
</organism>
<dbReference type="CDD" id="cd07505">
    <property type="entry name" value="HAD_BPGM-like"/>
    <property type="match status" value="1"/>
</dbReference>
<reference evidence="4" key="1">
    <citation type="submission" date="2020-08" db="EMBL/GenBank/DDBJ databases">
        <title>Plant Genome Project.</title>
        <authorList>
            <person name="Zhang R.-G."/>
        </authorList>
    </citation>
    <scope>NUCLEOTIDE SEQUENCE</scope>
    <source>
        <strain evidence="4">WSP0</strain>
        <tissue evidence="4">Leaf</tissue>
    </source>
</reference>
<comment type="cofactor">
    <cofactor evidence="1">
        <name>Mg(2+)</name>
        <dbReference type="ChEBI" id="CHEBI:18420"/>
    </cofactor>
</comment>
<name>A0AAV6I661_9ERIC</name>
<protein>
    <recommendedName>
        <fullName evidence="6">Haloacid dehalogenase-like hydrolase domain-containing protein Sgpp</fullName>
    </recommendedName>
</protein>
<evidence type="ECO:0000313" key="5">
    <source>
        <dbReference type="Proteomes" id="UP000823749"/>
    </source>
</evidence>
<dbReference type="PANTHER" id="PTHR46193:SF11">
    <property type="entry name" value="PHOSPHATASE, PUTATIVE-RELATED"/>
    <property type="match status" value="1"/>
</dbReference>
<evidence type="ECO:0000256" key="3">
    <source>
        <dbReference type="ARBA" id="ARBA00022842"/>
    </source>
</evidence>
<evidence type="ECO:0000313" key="4">
    <source>
        <dbReference type="EMBL" id="KAG5524013.1"/>
    </source>
</evidence>
<dbReference type="Pfam" id="PF13419">
    <property type="entry name" value="HAD_2"/>
    <property type="match status" value="1"/>
</dbReference>
<dbReference type="Proteomes" id="UP000823749">
    <property type="component" value="Chromosome 11"/>
</dbReference>
<evidence type="ECO:0008006" key="6">
    <source>
        <dbReference type="Google" id="ProtNLM"/>
    </source>
</evidence>
<keyword evidence="3" id="KW-0460">Magnesium</keyword>
<dbReference type="PANTHER" id="PTHR46193">
    <property type="entry name" value="6-PHOSPHOGLUCONATE PHOSPHATASE"/>
    <property type="match status" value="1"/>
</dbReference>